<dbReference type="PROSITE" id="PS00410">
    <property type="entry name" value="G_DYNAMIN_1"/>
    <property type="match status" value="1"/>
</dbReference>
<protein>
    <submittedName>
        <fullName evidence="6">Dynamin central region family protein</fullName>
    </submittedName>
</protein>
<dbReference type="InterPro" id="IPR030381">
    <property type="entry name" value="G_DYNAMIN_dom"/>
</dbReference>
<evidence type="ECO:0000256" key="2">
    <source>
        <dbReference type="ARBA" id="ARBA00023134"/>
    </source>
</evidence>
<dbReference type="AlphaFoldDB" id="I7LTH0"/>
<keyword evidence="2 3" id="KW-0342">GTP-binding</keyword>
<dbReference type="Gene3D" id="3.40.50.300">
    <property type="entry name" value="P-loop containing nucleotide triphosphate hydrolases"/>
    <property type="match status" value="1"/>
</dbReference>
<dbReference type="Pfam" id="PF01031">
    <property type="entry name" value="Dynamin_M"/>
    <property type="match status" value="1"/>
</dbReference>
<name>I7LTH0_TETTS</name>
<dbReference type="InterPro" id="IPR045063">
    <property type="entry name" value="Dynamin_N"/>
</dbReference>
<evidence type="ECO:0000313" key="7">
    <source>
        <dbReference type="Proteomes" id="UP000009168"/>
    </source>
</evidence>
<dbReference type="GO" id="GO:0016020">
    <property type="term" value="C:membrane"/>
    <property type="evidence" value="ECO:0007669"/>
    <property type="project" value="TreeGrafter"/>
</dbReference>
<dbReference type="OrthoDB" id="5061070at2759"/>
<evidence type="ECO:0000313" key="6">
    <source>
        <dbReference type="EMBL" id="EAR85228.1"/>
    </source>
</evidence>
<evidence type="ECO:0000259" key="5">
    <source>
        <dbReference type="PROSITE" id="PS51718"/>
    </source>
</evidence>
<dbReference type="GO" id="GO:0003924">
    <property type="term" value="F:GTPase activity"/>
    <property type="evidence" value="ECO:0007669"/>
    <property type="project" value="InterPro"/>
</dbReference>
<dbReference type="InParanoid" id="I7LTH0"/>
<proteinExistence type="inferred from homology"/>
<dbReference type="Gene3D" id="1.20.120.1240">
    <property type="entry name" value="Dynamin, middle domain"/>
    <property type="match status" value="1"/>
</dbReference>
<evidence type="ECO:0000256" key="1">
    <source>
        <dbReference type="ARBA" id="ARBA00022741"/>
    </source>
</evidence>
<dbReference type="InterPro" id="IPR020850">
    <property type="entry name" value="GED_dom"/>
</dbReference>
<dbReference type="InterPro" id="IPR000375">
    <property type="entry name" value="Dynamin_stalk"/>
</dbReference>
<dbReference type="EMBL" id="GG662587">
    <property type="protein sequence ID" value="EAR85228.1"/>
    <property type="molecule type" value="Genomic_DNA"/>
</dbReference>
<dbReference type="GO" id="GO:0005874">
    <property type="term" value="C:microtubule"/>
    <property type="evidence" value="ECO:0007669"/>
    <property type="project" value="TreeGrafter"/>
</dbReference>
<comment type="similarity">
    <text evidence="3">Belongs to the TRAFAC class dynamin-like GTPase superfamily. Dynamin/Fzo/YdjA family.</text>
</comment>
<feature type="domain" description="Dynamin-type G" evidence="5">
    <location>
        <begin position="35"/>
        <end position="310"/>
    </location>
</feature>
<dbReference type="OMA" id="MAFRYVK"/>
<dbReference type="InterPro" id="IPR027417">
    <property type="entry name" value="P-loop_NTPase"/>
</dbReference>
<sequence length="645" mass="73811">MAEQESSFQGSGLFDNLRKLINVIDELRDVGLQQYIRLPRIAVIGSQSSGKSSLLESIVGIDFLPRGSGVVTRRPLELRLVHVPPNERQIKPYAIFDVDKSKKWENFDQVRQQIDFLTDQVAGKRKKIINDPIVLTIYSNDVIDLTIIDLPGITRIPLKDSDQQEDIEKVTKDMAYSYIKDERTIILCVVPGNQDISNSDGLQLAREVDREGNRTIGVVTKLDIMDADTDARKMIMGLEIPLKLGYVGVKGRSQKDINDNKRVSKALDEERLFFAQHKVYSTMDPKFLGTKALTNKLSSVLFYHIRNILPAIVKEIKDKLKECEDRLKDLGPSLPREQKDKMQLIWTMITDFTENFKNTIKGKYDQRRSNINTELSGGAVIKMMFNELYEDFIQKTFRATREYSDKDIQTAIQLHQGDSIPGFPSIDAFLYLINPQLEKLKDPAFECLTQCYNYLEGLANKILKKIFSRFPTVMDEIADITSRVLQAQRDQAKEVVNNIIESEQGYLFTNDLGYLAHRTHLIPAQESGKEGQQQIDAEKAFINELRSRVDVYFNIVVRNVRDSIPKAIGFFLVKAAQEQLQYQLYNEIMRSEDSLGSIAEPANIAEERDTLNKTIEVLQKAHRVIKRDPDLQPRYDGQNPQKQVV</sequence>
<dbReference type="GO" id="GO:0005525">
    <property type="term" value="F:GTP binding"/>
    <property type="evidence" value="ECO:0007669"/>
    <property type="project" value="UniProtKB-KW"/>
</dbReference>
<dbReference type="InterPro" id="IPR019762">
    <property type="entry name" value="Dynamin_GTPase_CS"/>
</dbReference>
<dbReference type="Pfam" id="PF00350">
    <property type="entry name" value="Dynamin_N"/>
    <property type="match status" value="1"/>
</dbReference>
<dbReference type="PRINTS" id="PR00195">
    <property type="entry name" value="DYNAMIN"/>
</dbReference>
<dbReference type="PROSITE" id="PS51388">
    <property type="entry name" value="GED"/>
    <property type="match status" value="1"/>
</dbReference>
<keyword evidence="7" id="KW-1185">Reference proteome</keyword>
<dbReference type="Pfam" id="PF02212">
    <property type="entry name" value="GED"/>
    <property type="match status" value="1"/>
</dbReference>
<dbReference type="PROSITE" id="PS51718">
    <property type="entry name" value="G_DYNAMIN_2"/>
    <property type="match status" value="1"/>
</dbReference>
<dbReference type="SMART" id="SM00302">
    <property type="entry name" value="GED"/>
    <property type="match status" value="1"/>
</dbReference>
<feature type="domain" description="GED" evidence="4">
    <location>
        <begin position="542"/>
        <end position="633"/>
    </location>
</feature>
<dbReference type="SMART" id="SM00053">
    <property type="entry name" value="DYNc"/>
    <property type="match status" value="1"/>
</dbReference>
<organism evidence="6 7">
    <name type="scientific">Tetrahymena thermophila (strain SB210)</name>
    <dbReference type="NCBI Taxonomy" id="312017"/>
    <lineage>
        <taxon>Eukaryota</taxon>
        <taxon>Sar</taxon>
        <taxon>Alveolata</taxon>
        <taxon>Ciliophora</taxon>
        <taxon>Intramacronucleata</taxon>
        <taxon>Oligohymenophorea</taxon>
        <taxon>Hymenostomatida</taxon>
        <taxon>Tetrahymenina</taxon>
        <taxon>Tetrahymenidae</taxon>
        <taxon>Tetrahymena</taxon>
    </lineage>
</organism>
<dbReference type="GeneID" id="7831769"/>
<reference evidence="7" key="1">
    <citation type="journal article" date="2006" name="PLoS Biol.">
        <title>Macronuclear genome sequence of the ciliate Tetrahymena thermophila, a model eukaryote.</title>
        <authorList>
            <person name="Eisen J.A."/>
            <person name="Coyne R.S."/>
            <person name="Wu M."/>
            <person name="Wu D."/>
            <person name="Thiagarajan M."/>
            <person name="Wortman J.R."/>
            <person name="Badger J.H."/>
            <person name="Ren Q."/>
            <person name="Amedeo P."/>
            <person name="Jones K.M."/>
            <person name="Tallon L.J."/>
            <person name="Delcher A.L."/>
            <person name="Salzberg S.L."/>
            <person name="Silva J.C."/>
            <person name="Haas B.J."/>
            <person name="Majoros W.H."/>
            <person name="Farzad M."/>
            <person name="Carlton J.M."/>
            <person name="Smith R.K. Jr."/>
            <person name="Garg J."/>
            <person name="Pearlman R.E."/>
            <person name="Karrer K.M."/>
            <person name="Sun L."/>
            <person name="Manning G."/>
            <person name="Elde N.C."/>
            <person name="Turkewitz A.P."/>
            <person name="Asai D.J."/>
            <person name="Wilkes D.E."/>
            <person name="Wang Y."/>
            <person name="Cai H."/>
            <person name="Collins K."/>
            <person name="Stewart B.A."/>
            <person name="Lee S.R."/>
            <person name="Wilamowska K."/>
            <person name="Weinberg Z."/>
            <person name="Ruzzo W.L."/>
            <person name="Wloga D."/>
            <person name="Gaertig J."/>
            <person name="Frankel J."/>
            <person name="Tsao C.-C."/>
            <person name="Gorovsky M.A."/>
            <person name="Keeling P.J."/>
            <person name="Waller R.F."/>
            <person name="Patron N.J."/>
            <person name="Cherry J.M."/>
            <person name="Stover N.A."/>
            <person name="Krieger C.J."/>
            <person name="del Toro C."/>
            <person name="Ryder H.F."/>
            <person name="Williamson S.C."/>
            <person name="Barbeau R.A."/>
            <person name="Hamilton E.P."/>
            <person name="Orias E."/>
        </authorList>
    </citation>
    <scope>NUCLEOTIDE SEQUENCE [LARGE SCALE GENOMIC DNA]</scope>
    <source>
        <strain evidence="7">SB210</strain>
    </source>
</reference>
<dbReference type="InterPro" id="IPR003130">
    <property type="entry name" value="GED"/>
</dbReference>
<dbReference type="CDD" id="cd08771">
    <property type="entry name" value="DLP_1"/>
    <property type="match status" value="1"/>
</dbReference>
<dbReference type="Proteomes" id="UP000009168">
    <property type="component" value="Unassembled WGS sequence"/>
</dbReference>
<dbReference type="SUPFAM" id="SSF52540">
    <property type="entry name" value="P-loop containing nucleoside triphosphate hydrolases"/>
    <property type="match status" value="1"/>
</dbReference>
<dbReference type="InterPro" id="IPR001401">
    <property type="entry name" value="Dynamin_GTPase"/>
</dbReference>
<dbReference type="PANTHER" id="PTHR11566">
    <property type="entry name" value="DYNAMIN"/>
    <property type="match status" value="1"/>
</dbReference>
<dbReference type="PANTHER" id="PTHR11566:SF233">
    <property type="entry name" value="CHROMOSOME UNDETERMINED SCAFFOLD_59, WHOLE GENOME SHOTGUN SEQUENCE"/>
    <property type="match status" value="1"/>
</dbReference>
<dbReference type="HOGENOM" id="CLU_008964_5_1_1"/>
<evidence type="ECO:0000259" key="4">
    <source>
        <dbReference type="PROSITE" id="PS51388"/>
    </source>
</evidence>
<keyword evidence="1 3" id="KW-0547">Nucleotide-binding</keyword>
<gene>
    <name evidence="6" type="ORF">TTHERM_00486790</name>
</gene>
<accession>I7LTH0</accession>
<dbReference type="STRING" id="312017.I7LTH0"/>
<dbReference type="eggNOG" id="KOG0446">
    <property type="taxonomic scope" value="Eukaryota"/>
</dbReference>
<dbReference type="RefSeq" id="XP_001032891.1">
    <property type="nucleotide sequence ID" value="XM_001032891.3"/>
</dbReference>
<dbReference type="GO" id="GO:0008017">
    <property type="term" value="F:microtubule binding"/>
    <property type="evidence" value="ECO:0007669"/>
    <property type="project" value="TreeGrafter"/>
</dbReference>
<evidence type="ECO:0000256" key="3">
    <source>
        <dbReference type="RuleBase" id="RU003932"/>
    </source>
</evidence>
<dbReference type="KEGG" id="tet:TTHERM_00486790"/>
<dbReference type="GO" id="GO:0005737">
    <property type="term" value="C:cytoplasm"/>
    <property type="evidence" value="ECO:0007669"/>
    <property type="project" value="TreeGrafter"/>
</dbReference>
<dbReference type="FunFam" id="3.40.50.300:FF:001311">
    <property type="entry name" value="Dynamin-like protein-related"/>
    <property type="match status" value="1"/>
</dbReference>
<dbReference type="InterPro" id="IPR022812">
    <property type="entry name" value="Dynamin"/>
</dbReference>